<feature type="compositionally biased region" description="Basic residues" evidence="1">
    <location>
        <begin position="313"/>
        <end position="323"/>
    </location>
</feature>
<dbReference type="AlphaFoldDB" id="A0AA40YBV5"/>
<organism evidence="4 5">
    <name type="scientific">Stenotrophomonas maltophilia</name>
    <name type="common">Pseudomonas maltophilia</name>
    <name type="synonym">Xanthomonas maltophilia</name>
    <dbReference type="NCBI Taxonomy" id="40324"/>
    <lineage>
        <taxon>Bacteria</taxon>
        <taxon>Pseudomonadati</taxon>
        <taxon>Pseudomonadota</taxon>
        <taxon>Gammaproteobacteria</taxon>
        <taxon>Lysobacterales</taxon>
        <taxon>Lysobacteraceae</taxon>
        <taxon>Stenotrophomonas</taxon>
        <taxon>Stenotrophomonas maltophilia group</taxon>
    </lineage>
</organism>
<feature type="region of interest" description="Disordered" evidence="1">
    <location>
        <begin position="289"/>
        <end position="323"/>
    </location>
</feature>
<dbReference type="EMBL" id="JADUOV010000002">
    <property type="protein sequence ID" value="MBH1788940.1"/>
    <property type="molecule type" value="Genomic_DNA"/>
</dbReference>
<evidence type="ECO:0000259" key="3">
    <source>
        <dbReference type="Pfam" id="PF13391"/>
    </source>
</evidence>
<sequence>MAAQQEVFNSDGLVIGKTYSRKEMAHAGGVKPPTESRDPRWTNGVVSFSNATLLLVTLEKGDGGYDDSFEGEQFHWQSQYRQSQTSKRIVALKKGAVKALLFVRIYAKRGRDAQPFYYCGEVVLRSMERNNPVDCVFDVKEALQGRSDALDEILRWRPIRPGDTLGAELFSAQEAAEQEAEAADDTDRRNKTLRAIYVRRGQRAFRRKLLKSYDKTCAVTGCKIEALLEAAHISPYLGDHTNSVNNGLLLRADIHTLFDLGLLWIAEDFIIQVAKSARGAPYADLHGKPLKLPKAANDRPSPERLQQHAKVAAARRKKYRAAH</sequence>
<evidence type="ECO:0000313" key="5">
    <source>
        <dbReference type="Proteomes" id="UP000634179"/>
    </source>
</evidence>
<evidence type="ECO:0000259" key="2">
    <source>
        <dbReference type="Pfam" id="PF11907"/>
    </source>
</evidence>
<accession>A0AA40YBV5</accession>
<comment type="caution">
    <text evidence="4">The sequence shown here is derived from an EMBL/GenBank/DDBJ whole genome shotgun (WGS) entry which is preliminary data.</text>
</comment>
<dbReference type="InterPro" id="IPR003615">
    <property type="entry name" value="HNH_nuc"/>
</dbReference>
<dbReference type="Pfam" id="PF11907">
    <property type="entry name" value="DUF3427"/>
    <property type="match status" value="1"/>
</dbReference>
<reference evidence="4" key="1">
    <citation type="submission" date="2020-11" db="EMBL/GenBank/DDBJ databases">
        <title>Enhanced detection system for hospital associated transmission using whole genome sequencing surveillance.</title>
        <authorList>
            <person name="Harrison L.H."/>
            <person name="Van Tyne D."/>
            <person name="Marsh J.W."/>
            <person name="Griffith M.P."/>
            <person name="Snyder D.J."/>
            <person name="Cooper V.S."/>
            <person name="Mustapha M."/>
        </authorList>
    </citation>
    <scope>NUCLEOTIDE SEQUENCE</scope>
    <source>
        <strain evidence="4">STEN00053</strain>
    </source>
</reference>
<evidence type="ECO:0000256" key="1">
    <source>
        <dbReference type="SAM" id="MobiDB-lite"/>
    </source>
</evidence>
<dbReference type="Pfam" id="PF13391">
    <property type="entry name" value="HNH_2"/>
    <property type="match status" value="1"/>
</dbReference>
<protein>
    <submittedName>
        <fullName evidence="4">DUF3427 domain-containing protein</fullName>
    </submittedName>
</protein>
<name>A0AA40YBV5_STEMA</name>
<proteinExistence type="predicted"/>
<evidence type="ECO:0000313" key="4">
    <source>
        <dbReference type="EMBL" id="MBH1788940.1"/>
    </source>
</evidence>
<feature type="domain" description="DUF3427" evidence="2">
    <location>
        <begin position="13"/>
        <end position="126"/>
    </location>
</feature>
<feature type="domain" description="HNH nuclease" evidence="3">
    <location>
        <begin position="217"/>
        <end position="264"/>
    </location>
</feature>
<feature type="compositionally biased region" description="Basic and acidic residues" evidence="1">
    <location>
        <begin position="296"/>
        <end position="306"/>
    </location>
</feature>
<dbReference type="Proteomes" id="UP000634179">
    <property type="component" value="Unassembled WGS sequence"/>
</dbReference>
<gene>
    <name evidence="4" type="ORF">I5V89_03525</name>
</gene>
<dbReference type="InterPro" id="IPR021835">
    <property type="entry name" value="DUF3427"/>
</dbReference>